<accession>A0A6N7Q485</accession>
<dbReference type="Proteomes" id="UP000440224">
    <property type="component" value="Unassembled WGS sequence"/>
</dbReference>
<dbReference type="InterPro" id="IPR010620">
    <property type="entry name" value="SBBP_repeat"/>
</dbReference>
<dbReference type="Gene3D" id="2.120.10.30">
    <property type="entry name" value="TolB, C-terminal domain"/>
    <property type="match status" value="1"/>
</dbReference>
<organism evidence="1 2">
    <name type="scientific">Polyangium spumosum</name>
    <dbReference type="NCBI Taxonomy" id="889282"/>
    <lineage>
        <taxon>Bacteria</taxon>
        <taxon>Pseudomonadati</taxon>
        <taxon>Myxococcota</taxon>
        <taxon>Polyangia</taxon>
        <taxon>Polyangiales</taxon>
        <taxon>Polyangiaceae</taxon>
        <taxon>Polyangium</taxon>
    </lineage>
</organism>
<keyword evidence="2" id="KW-1185">Reference proteome</keyword>
<dbReference type="OrthoDB" id="7156875at2"/>
<dbReference type="SUPFAM" id="SSF75011">
    <property type="entry name" value="3-carboxy-cis,cis-mucoante lactonizing enzyme"/>
    <property type="match status" value="1"/>
</dbReference>
<dbReference type="Pfam" id="PF06739">
    <property type="entry name" value="SBBP"/>
    <property type="match status" value="4"/>
</dbReference>
<gene>
    <name evidence="1" type="ORF">GF068_38075</name>
</gene>
<dbReference type="InterPro" id="IPR052918">
    <property type="entry name" value="Motility_Chemotaxis_Reg"/>
</dbReference>
<reference evidence="1 2" key="1">
    <citation type="submission" date="2019-10" db="EMBL/GenBank/DDBJ databases">
        <title>A soil myxobacterium in the family Polyangiaceae.</title>
        <authorList>
            <person name="Li Y."/>
            <person name="Wang J."/>
        </authorList>
    </citation>
    <scope>NUCLEOTIDE SEQUENCE [LARGE SCALE GENOMIC DNA]</scope>
    <source>
        <strain evidence="1 2">DSM 14734</strain>
    </source>
</reference>
<dbReference type="PANTHER" id="PTHR35580">
    <property type="entry name" value="CELL SURFACE GLYCOPROTEIN (S-LAYER PROTEIN)-LIKE PROTEIN"/>
    <property type="match status" value="1"/>
</dbReference>
<dbReference type="SUPFAM" id="SSF63829">
    <property type="entry name" value="Calcium-dependent phosphotriesterase"/>
    <property type="match status" value="1"/>
</dbReference>
<evidence type="ECO:0008006" key="3">
    <source>
        <dbReference type="Google" id="ProtNLM"/>
    </source>
</evidence>
<comment type="caution">
    <text evidence="1">The sequence shown here is derived from an EMBL/GenBank/DDBJ whole genome shotgun (WGS) entry which is preliminary data.</text>
</comment>
<dbReference type="EMBL" id="WJIE01000020">
    <property type="protein sequence ID" value="MRG97690.1"/>
    <property type="molecule type" value="Genomic_DNA"/>
</dbReference>
<sequence length="506" mass="52077">MNPAHTLGKATMTTGRWTAAGLCLACLAPAMLGCAPVDEMDVEAWEEVEVSGGSDVVNEEENVAEATDALTSLGFSTFVGGTEGVWYGRTGVDPAGNVYMAGERNGDIFVAKYSPSGVLLWTAAFGGTGTEFVQDMAVDGAGCVYVLSKTFSYGPTQRILVAKLNAAGNALVYYSRFGGSGDDEPMGIAVDPAGNAYVTGWTYSSDFPVTPGAMQNTRRGDTDAFVTKLNASGSSLVYSTYLGGSGSEDAMDIAVDAAGYAYVVGSTTPPPNGVGVPFPTTPGAYQRVYGHPGYGSDVFVTELIPSGAAPYYSTLIGGDSGDAGYGIAVDSAYNAYVLGLSDSPNFPTTPGAFRSVKSGPVGEWDVFVTKVNEPGSAIVYSTWVESGLNPGGHPPYIAVSKSGKAYVAGMTDSTSLPVTVNGLQTSYRGGWIDGFLMELNGSGSAAAYATYLGGTNTDYVYGLAVDGYGSAIVTGWTNSADFPIHNAAQSTLYFGGAGFVTKILGP</sequence>
<dbReference type="RefSeq" id="WP_153824470.1">
    <property type="nucleotide sequence ID" value="NZ_WJIE01000020.1"/>
</dbReference>
<protein>
    <recommendedName>
        <fullName evidence="3">Beta-propeller repeat protein</fullName>
    </recommendedName>
</protein>
<dbReference type="PANTHER" id="PTHR35580:SF1">
    <property type="entry name" value="PHYTASE-LIKE DOMAIN-CONTAINING PROTEIN"/>
    <property type="match status" value="1"/>
</dbReference>
<dbReference type="AlphaFoldDB" id="A0A6N7Q485"/>
<name>A0A6N7Q485_9BACT</name>
<proteinExistence type="predicted"/>
<dbReference type="InterPro" id="IPR011042">
    <property type="entry name" value="6-blade_b-propeller_TolB-like"/>
</dbReference>
<evidence type="ECO:0000313" key="2">
    <source>
        <dbReference type="Proteomes" id="UP000440224"/>
    </source>
</evidence>
<evidence type="ECO:0000313" key="1">
    <source>
        <dbReference type="EMBL" id="MRG97690.1"/>
    </source>
</evidence>